<dbReference type="EMBL" id="HBGZ01007868">
    <property type="protein sequence ID" value="CAD9587211.1"/>
    <property type="molecule type" value="Transcribed_RNA"/>
</dbReference>
<dbReference type="AlphaFoldDB" id="A0A7S2KUJ3"/>
<name>A0A7S2KUJ3_9STRA</name>
<keyword evidence="2" id="KW-1133">Transmembrane helix</keyword>
<feature type="transmembrane region" description="Helical" evidence="2">
    <location>
        <begin position="88"/>
        <end position="107"/>
    </location>
</feature>
<protein>
    <submittedName>
        <fullName evidence="3">Uncharacterized protein</fullName>
    </submittedName>
</protein>
<evidence type="ECO:0000313" key="3">
    <source>
        <dbReference type="EMBL" id="CAD9587211.1"/>
    </source>
</evidence>
<reference evidence="3" key="1">
    <citation type="submission" date="2021-01" db="EMBL/GenBank/DDBJ databases">
        <authorList>
            <person name="Corre E."/>
            <person name="Pelletier E."/>
            <person name="Niang G."/>
            <person name="Scheremetjew M."/>
            <person name="Finn R."/>
            <person name="Kale V."/>
            <person name="Holt S."/>
            <person name="Cochrane G."/>
            <person name="Meng A."/>
            <person name="Brown T."/>
            <person name="Cohen L."/>
        </authorList>
    </citation>
    <scope>NUCLEOTIDE SEQUENCE</scope>
    <source>
        <strain evidence="3">SM1012Den-03</strain>
    </source>
</reference>
<keyword evidence="2" id="KW-0812">Transmembrane</keyword>
<evidence type="ECO:0000256" key="1">
    <source>
        <dbReference type="SAM" id="MobiDB-lite"/>
    </source>
</evidence>
<proteinExistence type="predicted"/>
<accession>A0A7S2KUJ3</accession>
<feature type="region of interest" description="Disordered" evidence="1">
    <location>
        <begin position="124"/>
        <end position="155"/>
    </location>
</feature>
<keyword evidence="2" id="KW-0472">Membrane</keyword>
<feature type="region of interest" description="Disordered" evidence="1">
    <location>
        <begin position="47"/>
        <end position="69"/>
    </location>
</feature>
<organism evidence="3">
    <name type="scientific">Skeletonema marinoi</name>
    <dbReference type="NCBI Taxonomy" id="267567"/>
    <lineage>
        <taxon>Eukaryota</taxon>
        <taxon>Sar</taxon>
        <taxon>Stramenopiles</taxon>
        <taxon>Ochrophyta</taxon>
        <taxon>Bacillariophyta</taxon>
        <taxon>Coscinodiscophyceae</taxon>
        <taxon>Thalassiosirophycidae</taxon>
        <taxon>Thalassiosirales</taxon>
        <taxon>Skeletonemataceae</taxon>
        <taxon>Skeletonema</taxon>
        <taxon>Skeletonema marinoi-dohrnii complex</taxon>
    </lineage>
</organism>
<feature type="compositionally biased region" description="Low complexity" evidence="1">
    <location>
        <begin position="55"/>
        <end position="69"/>
    </location>
</feature>
<evidence type="ECO:0000256" key="2">
    <source>
        <dbReference type="SAM" id="Phobius"/>
    </source>
</evidence>
<gene>
    <name evidence="3" type="ORF">SMAR0320_LOCUS5614</name>
</gene>
<sequence length="782" mass="85651">MSGSVLTHRSNRASGLFSDGNNNVVVKSVPVKGPQDGLSSRRIINEEDDTATVKSNPNGSPSPSSTQSSSRRYVLPCFRIRRTKQSALVCLTMCALFLTIISSFMAYQSLSSLPSGNFLPPPKQWGAGRESRIQARKQRRASLSTAATEEDPGIKEDDSVQYSDYEAHLLNFIFNIRAEGVKFNLLSLREPDPPGQEMGFYTQLGCDVFNRLSSSKGSNSDNNKATIPHKERIRKLWKSHVPSILEASRHPDDTDYSHRNYTEAILRSLSPYSLLDPSVSSSNPRRMMKSDDIERILGILVRRLFGLFQKNDKNLSSNTTIHIPPPLRIAVFGGPTTEGRGCRRAKIGISPKSIMSNPAFCGFPYRLEKFLNSFLLPPKVLKQLRLTLGNVGPANIDDGEFRLVEVVNLAEEGTDSEYSAARVRNRIYPPLMKAQNGATGYGGGPPDVVIDAYGIDEYGKDVSEMHSTYDTLWQPSHANGKGCFKENQKPYPVIVRAVLEDRSSTNEGSPLTSSIMTAILGDAVDDVEEGEMSFPDYRDPDGKEIEAGGAFGMAGHIASAWAIAFNMASSALWHCASKRPSHPHPKAKRRMYNRAHCDNGIDSPCMFSFLAGSKGTTARPSAIASTLLPFIVENTGWQPGTDMDAGFARKGGLIGTGTGATLTLLFRNVTRPVRRFDVVSLRSTSHVWNEGAAKFVLVTGGDFSHGKEAAEASSKNAREVSFEISAELNAEVSNGEDQHVSYHFGLDLDYAETNESVGKDLLLRITLTKGSKFKILGLMLCE</sequence>